<dbReference type="InterPro" id="IPR014942">
    <property type="entry name" value="AbiEii"/>
</dbReference>
<proteinExistence type="predicted"/>
<protein>
    <submittedName>
        <fullName evidence="1">Ync</fullName>
    </submittedName>
</protein>
<dbReference type="Gene3D" id="3.10.450.620">
    <property type="entry name" value="JHP933, nucleotidyltransferase-like core domain"/>
    <property type="match status" value="1"/>
</dbReference>
<dbReference type="Pfam" id="PF08843">
    <property type="entry name" value="AbiEii"/>
    <property type="match status" value="1"/>
</dbReference>
<accession>A0A3B0YSC1</accession>
<reference evidence="1" key="1">
    <citation type="submission" date="2018-06" db="EMBL/GenBank/DDBJ databases">
        <authorList>
            <person name="Zhirakovskaya E."/>
        </authorList>
    </citation>
    <scope>NUCLEOTIDE SEQUENCE</scope>
</reference>
<name>A0A3B0YSC1_9ZZZZ</name>
<gene>
    <name evidence="1" type="ORF">MNBD_GAMMA14-1182</name>
</gene>
<sequence length="306" mass="34831">MAFSELYHQQVRLLMRALPYVAEESCFALKGGTAINLFIRNLPRLSVDIDLTYLPVAERGQSLSDIDAALKNIGRRILEVDNTIQITASAPRSQNEITKLVVRTRDRIQIKIEVTPVLRGCVYEPVNKTVVQKAEETFGFAEINVLSFADIYAGKIMAALDRQHPRDLFDIHQLLDNEGITDDLRTALIIYLISHDHSPHSLLDPVLRDISQDFEQNFVGMTTEDTTLDTLLEAREKLITDVVGNMPEDHKEFLRSFYHRKPDWKLLGLDGVENLPAIRWRELNLDKSGEGTCEELLRKLEKVIAP</sequence>
<dbReference type="EMBL" id="UOFM01000260">
    <property type="protein sequence ID" value="VAW78377.1"/>
    <property type="molecule type" value="Genomic_DNA"/>
</dbReference>
<organism evidence="1">
    <name type="scientific">hydrothermal vent metagenome</name>
    <dbReference type="NCBI Taxonomy" id="652676"/>
    <lineage>
        <taxon>unclassified sequences</taxon>
        <taxon>metagenomes</taxon>
        <taxon>ecological metagenomes</taxon>
    </lineage>
</organism>
<dbReference type="AlphaFoldDB" id="A0A3B0YSC1"/>
<evidence type="ECO:0000313" key="1">
    <source>
        <dbReference type="EMBL" id="VAW78377.1"/>
    </source>
</evidence>